<evidence type="ECO:0000256" key="2">
    <source>
        <dbReference type="ARBA" id="ARBA00007651"/>
    </source>
</evidence>
<feature type="transmembrane region" description="Helical" evidence="8">
    <location>
        <begin position="171"/>
        <end position="192"/>
    </location>
</feature>
<comment type="subunit">
    <text evidence="3 8">Homodimer and heterodimers.</text>
</comment>
<evidence type="ECO:0000256" key="9">
    <source>
        <dbReference type="SAM" id="MobiDB-lite"/>
    </source>
</evidence>
<dbReference type="AlphaFoldDB" id="A0AAD5Z7S6"/>
<dbReference type="PANTHER" id="PTHR36488:SF8">
    <property type="entry name" value="CASP-LIKE PROTEIN 1U1"/>
    <property type="match status" value="1"/>
</dbReference>
<proteinExistence type="inferred from homology"/>
<name>A0AAD5Z7S6_9POAL</name>
<dbReference type="EMBL" id="JAMRDG010000002">
    <property type="protein sequence ID" value="KAJ3688482.1"/>
    <property type="molecule type" value="Genomic_DNA"/>
</dbReference>
<dbReference type="Proteomes" id="UP001210211">
    <property type="component" value="Unassembled WGS sequence"/>
</dbReference>
<keyword evidence="7 8" id="KW-0472">Membrane</keyword>
<organism evidence="11 12">
    <name type="scientific">Rhynchospora tenuis</name>
    <dbReference type="NCBI Taxonomy" id="198213"/>
    <lineage>
        <taxon>Eukaryota</taxon>
        <taxon>Viridiplantae</taxon>
        <taxon>Streptophyta</taxon>
        <taxon>Embryophyta</taxon>
        <taxon>Tracheophyta</taxon>
        <taxon>Spermatophyta</taxon>
        <taxon>Magnoliopsida</taxon>
        <taxon>Liliopsida</taxon>
        <taxon>Poales</taxon>
        <taxon>Cyperaceae</taxon>
        <taxon>Cyperoideae</taxon>
        <taxon>Rhynchosporeae</taxon>
        <taxon>Rhynchospora</taxon>
    </lineage>
</organism>
<evidence type="ECO:0000256" key="3">
    <source>
        <dbReference type="ARBA" id="ARBA00011489"/>
    </source>
</evidence>
<evidence type="ECO:0000256" key="8">
    <source>
        <dbReference type="RuleBase" id="RU361233"/>
    </source>
</evidence>
<keyword evidence="5 8" id="KW-0812">Transmembrane</keyword>
<feature type="compositionally biased region" description="Polar residues" evidence="9">
    <location>
        <begin position="13"/>
        <end position="23"/>
    </location>
</feature>
<reference evidence="11 12" key="1">
    <citation type="journal article" date="2022" name="Cell">
        <title>Repeat-based holocentromeres influence genome architecture and karyotype evolution.</title>
        <authorList>
            <person name="Hofstatter P.G."/>
            <person name="Thangavel G."/>
            <person name="Lux T."/>
            <person name="Neumann P."/>
            <person name="Vondrak T."/>
            <person name="Novak P."/>
            <person name="Zhang M."/>
            <person name="Costa L."/>
            <person name="Castellani M."/>
            <person name="Scott A."/>
            <person name="Toegelov H."/>
            <person name="Fuchs J."/>
            <person name="Mata-Sucre Y."/>
            <person name="Dias Y."/>
            <person name="Vanzela A.L.L."/>
            <person name="Huettel B."/>
            <person name="Almeida C.C.S."/>
            <person name="Simkova H."/>
            <person name="Souza G."/>
            <person name="Pedrosa-Harand A."/>
            <person name="Macas J."/>
            <person name="Mayer K.F.X."/>
            <person name="Houben A."/>
            <person name="Marques A."/>
        </authorList>
    </citation>
    <scope>NUCLEOTIDE SEQUENCE [LARGE SCALE GENOMIC DNA]</scope>
    <source>
        <strain evidence="11">RhyTen1mFocal</strain>
    </source>
</reference>
<dbReference type="PANTHER" id="PTHR36488">
    <property type="entry name" value="CASP-LIKE PROTEIN 1U1"/>
    <property type="match status" value="1"/>
</dbReference>
<evidence type="ECO:0000256" key="1">
    <source>
        <dbReference type="ARBA" id="ARBA00004651"/>
    </source>
</evidence>
<dbReference type="InterPro" id="IPR006459">
    <property type="entry name" value="CASP/CASPL"/>
</dbReference>
<evidence type="ECO:0000256" key="6">
    <source>
        <dbReference type="ARBA" id="ARBA00022989"/>
    </source>
</evidence>
<evidence type="ECO:0000256" key="5">
    <source>
        <dbReference type="ARBA" id="ARBA00022692"/>
    </source>
</evidence>
<comment type="caution">
    <text evidence="11">The sequence shown here is derived from an EMBL/GenBank/DDBJ whole genome shotgun (WGS) entry which is preliminary data.</text>
</comment>
<keyword evidence="12" id="KW-1185">Reference proteome</keyword>
<keyword evidence="6 8" id="KW-1133">Transmembrane helix</keyword>
<comment type="subcellular location">
    <subcellularLocation>
        <location evidence="1 8">Cell membrane</location>
        <topology evidence="1 8">Multi-pass membrane protein</topology>
    </subcellularLocation>
</comment>
<feature type="region of interest" description="Disordered" evidence="9">
    <location>
        <begin position="1"/>
        <end position="28"/>
    </location>
</feature>
<accession>A0AAD5Z7S6</accession>
<sequence length="201" mass="21603">MEAQTGTEMGATQPDNGSGTTRGYNFDDQRPPKPNQGILVHYILRFVAFLLTFISAVVLGAAKETVVSSNSTIENGIIKSTQFAAYVYFIIANVVVFIYSLVSLMLSIANRGVLGRFTVPLSIGDLIMIVLLYSCNGAAAAVSILSDNGQLSTGWNSICTVLSKFCASIKASIVLSMFAGVIYLLFVVFALVGNQRQLQIR</sequence>
<evidence type="ECO:0000256" key="4">
    <source>
        <dbReference type="ARBA" id="ARBA00022475"/>
    </source>
</evidence>
<dbReference type="GO" id="GO:0005886">
    <property type="term" value="C:plasma membrane"/>
    <property type="evidence" value="ECO:0007669"/>
    <property type="project" value="UniProtKB-SubCell"/>
</dbReference>
<gene>
    <name evidence="11" type="ORF">LUZ61_017646</name>
</gene>
<keyword evidence="4 8" id="KW-1003">Cell membrane</keyword>
<comment type="similarity">
    <text evidence="2 8">Belongs to the Casparian strip membrane proteins (CASP) family.</text>
</comment>
<feature type="transmembrane region" description="Helical" evidence="8">
    <location>
        <begin position="126"/>
        <end position="145"/>
    </location>
</feature>
<evidence type="ECO:0000313" key="12">
    <source>
        <dbReference type="Proteomes" id="UP001210211"/>
    </source>
</evidence>
<dbReference type="InterPro" id="IPR044173">
    <property type="entry name" value="CASPL"/>
</dbReference>
<evidence type="ECO:0000313" key="11">
    <source>
        <dbReference type="EMBL" id="KAJ3688482.1"/>
    </source>
</evidence>
<dbReference type="NCBIfam" id="TIGR01569">
    <property type="entry name" value="A_tha_TIGR01569"/>
    <property type="match status" value="1"/>
</dbReference>
<evidence type="ECO:0000256" key="7">
    <source>
        <dbReference type="ARBA" id="ARBA00023136"/>
    </source>
</evidence>
<dbReference type="InterPro" id="IPR006702">
    <property type="entry name" value="CASP_dom"/>
</dbReference>
<dbReference type="Pfam" id="PF04535">
    <property type="entry name" value="CASP_dom"/>
    <property type="match status" value="1"/>
</dbReference>
<protein>
    <recommendedName>
        <fullName evidence="8">CASP-like protein</fullName>
    </recommendedName>
</protein>
<feature type="domain" description="Casparian strip membrane protein" evidence="10">
    <location>
        <begin position="39"/>
        <end position="180"/>
    </location>
</feature>
<evidence type="ECO:0000259" key="10">
    <source>
        <dbReference type="Pfam" id="PF04535"/>
    </source>
</evidence>
<feature type="transmembrane region" description="Helical" evidence="8">
    <location>
        <begin position="42"/>
        <end position="63"/>
    </location>
</feature>
<feature type="transmembrane region" description="Helical" evidence="8">
    <location>
        <begin position="83"/>
        <end position="106"/>
    </location>
</feature>